<comment type="caution">
    <text evidence="2">The sequence shown here is derived from an EMBL/GenBank/DDBJ whole genome shotgun (WGS) entry which is preliminary data.</text>
</comment>
<dbReference type="PANTHER" id="PTHR32305:SF15">
    <property type="entry name" value="PROTEIN RHSA-RELATED"/>
    <property type="match status" value="1"/>
</dbReference>
<dbReference type="Gene3D" id="2.180.10.10">
    <property type="entry name" value="RHS repeat-associated core"/>
    <property type="match status" value="1"/>
</dbReference>
<sequence length="265" mass="30998">MGKEQEFTGKEWDSEMGLNYFCQRYYDPEVERFMRLDPEDSPASSPYTYCMNNPLMCVDPEGTTSMVKQWVEWQMADDAEFWGSMKNYYTGWEDPNKVFYANSSLMDPDFWAPGWDWSCSNYLIRQAMFLLSSGIFEWDVLTWEGWEHINIGEWLKVQGVNIEDQYLIGKLGLTGPAVGASTMFVNLLSITEFYKGSIYDVAAVILHEATHMLQRSYGFEAYSRELLDRMERQAYSVEGFYFYDMMSSKMKESWFMGAKKYGLIP</sequence>
<accession>A0A9C9ELM3</accession>
<evidence type="ECO:0000313" key="2">
    <source>
        <dbReference type="EMBL" id="HEC78076.1"/>
    </source>
</evidence>
<organism evidence="2 3">
    <name type="scientific">candidate division WOR-3 bacterium</name>
    <dbReference type="NCBI Taxonomy" id="2052148"/>
    <lineage>
        <taxon>Bacteria</taxon>
        <taxon>Bacteria division WOR-3</taxon>
    </lineage>
</organism>
<dbReference type="InterPro" id="IPR001202">
    <property type="entry name" value="WW_dom"/>
</dbReference>
<evidence type="ECO:0000313" key="3">
    <source>
        <dbReference type="Proteomes" id="UP000885826"/>
    </source>
</evidence>
<dbReference type="InterPro" id="IPR050708">
    <property type="entry name" value="T6SS_VgrG/RHS"/>
</dbReference>
<dbReference type="AlphaFoldDB" id="A0A9C9ELM3"/>
<dbReference type="EMBL" id="DRIG01000031">
    <property type="protein sequence ID" value="HEC78076.1"/>
    <property type="molecule type" value="Genomic_DNA"/>
</dbReference>
<gene>
    <name evidence="2" type="ORF">ENI34_02915</name>
</gene>
<proteinExistence type="predicted"/>
<protein>
    <submittedName>
        <fullName evidence="2">RHS repeat-associated core domain-containing protein</fullName>
    </submittedName>
</protein>
<dbReference type="NCBIfam" id="TIGR03696">
    <property type="entry name" value="Rhs_assc_core"/>
    <property type="match status" value="1"/>
</dbReference>
<reference evidence="2" key="1">
    <citation type="journal article" date="2020" name="mSystems">
        <title>Genome- and Community-Level Interaction Insights into Carbon Utilization and Element Cycling Functions of Hydrothermarchaeota in Hydrothermal Sediment.</title>
        <authorList>
            <person name="Zhou Z."/>
            <person name="Liu Y."/>
            <person name="Xu W."/>
            <person name="Pan J."/>
            <person name="Luo Z.H."/>
            <person name="Li M."/>
        </authorList>
    </citation>
    <scope>NUCLEOTIDE SEQUENCE</scope>
    <source>
        <strain evidence="2">HyVt-388</strain>
    </source>
</reference>
<evidence type="ECO:0000259" key="1">
    <source>
        <dbReference type="PROSITE" id="PS01159"/>
    </source>
</evidence>
<dbReference type="Proteomes" id="UP000885826">
    <property type="component" value="Unassembled WGS sequence"/>
</dbReference>
<dbReference type="InterPro" id="IPR022385">
    <property type="entry name" value="Rhs_assc_core"/>
</dbReference>
<dbReference type="PANTHER" id="PTHR32305">
    <property type="match status" value="1"/>
</dbReference>
<dbReference type="PROSITE" id="PS01159">
    <property type="entry name" value="WW_DOMAIN_1"/>
    <property type="match status" value="1"/>
</dbReference>
<name>A0A9C9ELM3_UNCW3</name>
<feature type="domain" description="WW" evidence="1">
    <location>
        <begin position="70"/>
        <end position="95"/>
    </location>
</feature>